<dbReference type="SMART" id="SM00342">
    <property type="entry name" value="HTH_ARAC"/>
    <property type="match status" value="1"/>
</dbReference>
<evidence type="ECO:0000256" key="2">
    <source>
        <dbReference type="ARBA" id="ARBA00023125"/>
    </source>
</evidence>
<sequence length="326" mass="35383">MAADILSDVLKEVHLSGALFFDVEGCAPWVAEAPPSRELKALIMPRAQHVINYHVVANGVCWARLLDGDAEPVCLTAGSVIVFPQGLPHVLSSEPGLRATFDPAIFDEPPPEDIKPLMLTRNGDGPETVRLICGFLGCDVLPFNPLLNSLPSMLVITDGYSERDGWLASLIRAAAAEGRDSRDGGRNVLSRLSELIFIEAVRIHAERLPQDARGWLAALRIPHVARAIALLHDNPARAWTLSSLARASGVSRSVLASTFKETLGVPPMSYLTSWRMQIAAGLLADTDTPVYSISEAVGYESEASFSRAFRRATGLSPGIWRSERNR</sequence>
<keyword evidence="2" id="KW-0238">DNA-binding</keyword>
<dbReference type="InterPro" id="IPR050204">
    <property type="entry name" value="AraC_XylS_family_regulators"/>
</dbReference>
<dbReference type="PANTHER" id="PTHR46796">
    <property type="entry name" value="HTH-TYPE TRANSCRIPTIONAL ACTIVATOR RHAS-RELATED"/>
    <property type="match status" value="1"/>
</dbReference>
<evidence type="ECO:0000256" key="3">
    <source>
        <dbReference type="ARBA" id="ARBA00023163"/>
    </source>
</evidence>
<gene>
    <name evidence="5" type="ORF">QLQ83_14815</name>
</gene>
<keyword evidence="6" id="KW-1185">Reference proteome</keyword>
<keyword evidence="3" id="KW-0804">Transcription</keyword>
<reference evidence="5 6" key="1">
    <citation type="submission" date="2023-04" db="EMBL/GenBank/DDBJ databases">
        <title>Halomonas strains isolated from rhizosphere soil.</title>
        <authorList>
            <person name="Xu L."/>
            <person name="Sun J.-Q."/>
        </authorList>
    </citation>
    <scope>NUCLEOTIDE SEQUENCE [LARGE SCALE GENOMIC DNA]</scope>
    <source>
        <strain evidence="5 6">LR5S20</strain>
    </source>
</reference>
<organism evidence="5 6">
    <name type="scientific">Halomonas rhizosphaerae</name>
    <dbReference type="NCBI Taxonomy" id="3043296"/>
    <lineage>
        <taxon>Bacteria</taxon>
        <taxon>Pseudomonadati</taxon>
        <taxon>Pseudomonadota</taxon>
        <taxon>Gammaproteobacteria</taxon>
        <taxon>Oceanospirillales</taxon>
        <taxon>Halomonadaceae</taxon>
        <taxon>Halomonas</taxon>
    </lineage>
</organism>
<evidence type="ECO:0000313" key="6">
    <source>
        <dbReference type="Proteomes" id="UP001225957"/>
    </source>
</evidence>
<dbReference type="PROSITE" id="PS01124">
    <property type="entry name" value="HTH_ARAC_FAMILY_2"/>
    <property type="match status" value="1"/>
</dbReference>
<dbReference type="Pfam" id="PF12833">
    <property type="entry name" value="HTH_18"/>
    <property type="match status" value="1"/>
</dbReference>
<dbReference type="Pfam" id="PF12852">
    <property type="entry name" value="Cupin_6"/>
    <property type="match status" value="1"/>
</dbReference>
<comment type="caution">
    <text evidence="5">The sequence shown here is derived from an EMBL/GenBank/DDBJ whole genome shotgun (WGS) entry which is preliminary data.</text>
</comment>
<keyword evidence="1" id="KW-0805">Transcription regulation</keyword>
<evidence type="ECO:0000313" key="5">
    <source>
        <dbReference type="EMBL" id="MDI5892365.1"/>
    </source>
</evidence>
<protein>
    <submittedName>
        <fullName evidence="5">AraC family transcriptional regulator</fullName>
    </submittedName>
</protein>
<dbReference type="EMBL" id="JASCQP010000031">
    <property type="protein sequence ID" value="MDI5892365.1"/>
    <property type="molecule type" value="Genomic_DNA"/>
</dbReference>
<dbReference type="PROSITE" id="PS00041">
    <property type="entry name" value="HTH_ARAC_FAMILY_1"/>
    <property type="match status" value="1"/>
</dbReference>
<dbReference type="InterPro" id="IPR032783">
    <property type="entry name" value="AraC_lig"/>
</dbReference>
<dbReference type="SUPFAM" id="SSF46689">
    <property type="entry name" value="Homeodomain-like"/>
    <property type="match status" value="2"/>
</dbReference>
<dbReference type="RefSeq" id="WP_282736291.1">
    <property type="nucleotide sequence ID" value="NZ_JASCQP010000031.1"/>
</dbReference>
<dbReference type="PANTHER" id="PTHR46796:SF7">
    <property type="entry name" value="ARAC FAMILY TRANSCRIPTIONAL REGULATOR"/>
    <property type="match status" value="1"/>
</dbReference>
<dbReference type="InterPro" id="IPR009057">
    <property type="entry name" value="Homeodomain-like_sf"/>
</dbReference>
<feature type="domain" description="HTH araC/xylS-type" evidence="4">
    <location>
        <begin position="225"/>
        <end position="323"/>
    </location>
</feature>
<evidence type="ECO:0000259" key="4">
    <source>
        <dbReference type="PROSITE" id="PS01124"/>
    </source>
</evidence>
<name>A0ABT6V2A6_9GAMM</name>
<evidence type="ECO:0000256" key="1">
    <source>
        <dbReference type="ARBA" id="ARBA00023015"/>
    </source>
</evidence>
<dbReference type="Proteomes" id="UP001225957">
    <property type="component" value="Unassembled WGS sequence"/>
</dbReference>
<dbReference type="Gene3D" id="1.10.10.60">
    <property type="entry name" value="Homeodomain-like"/>
    <property type="match status" value="2"/>
</dbReference>
<proteinExistence type="predicted"/>
<dbReference type="InterPro" id="IPR018062">
    <property type="entry name" value="HTH_AraC-typ_CS"/>
</dbReference>
<dbReference type="InterPro" id="IPR018060">
    <property type="entry name" value="HTH_AraC"/>
</dbReference>
<accession>A0ABT6V2A6</accession>